<reference evidence="1" key="1">
    <citation type="submission" date="2021-03" db="EMBL/GenBank/DDBJ databases">
        <authorList>
            <person name="Peeters C."/>
        </authorList>
    </citation>
    <scope>NUCLEOTIDE SEQUENCE</scope>
    <source>
        <strain evidence="1">LMG 31506</strain>
    </source>
</reference>
<evidence type="ECO:0000313" key="2">
    <source>
        <dbReference type="Proteomes" id="UP000672934"/>
    </source>
</evidence>
<name>A0A916IQ61_9BURK</name>
<dbReference type="RefSeq" id="WP_211946389.1">
    <property type="nucleotide sequence ID" value="NZ_CAJPUY010000004.1"/>
</dbReference>
<dbReference type="AlphaFoldDB" id="A0A916IQ61"/>
<dbReference type="Proteomes" id="UP000672934">
    <property type="component" value="Unassembled WGS sequence"/>
</dbReference>
<proteinExistence type="predicted"/>
<evidence type="ECO:0008006" key="3">
    <source>
        <dbReference type="Google" id="ProtNLM"/>
    </source>
</evidence>
<gene>
    <name evidence="1" type="ORF">LMG31506_01400</name>
</gene>
<accession>A0A916IQ61</accession>
<dbReference type="SUPFAM" id="SSF54631">
    <property type="entry name" value="CBS-domain pair"/>
    <property type="match status" value="1"/>
</dbReference>
<protein>
    <recommendedName>
        <fullName evidence="3">CBS domain-containing protein</fullName>
    </recommendedName>
</protein>
<keyword evidence="2" id="KW-1185">Reference proteome</keyword>
<comment type="caution">
    <text evidence="1">The sequence shown here is derived from an EMBL/GenBank/DDBJ whole genome shotgun (WGS) entry which is preliminary data.</text>
</comment>
<evidence type="ECO:0000313" key="1">
    <source>
        <dbReference type="EMBL" id="CAG2134531.1"/>
    </source>
</evidence>
<dbReference type="EMBL" id="CAJPUY010000004">
    <property type="protein sequence ID" value="CAG2134531.1"/>
    <property type="molecule type" value="Genomic_DNA"/>
</dbReference>
<organism evidence="1 2">
    <name type="scientific">Cupriavidus yeoncheonensis</name>
    <dbReference type="NCBI Taxonomy" id="1462994"/>
    <lineage>
        <taxon>Bacteria</taxon>
        <taxon>Pseudomonadati</taxon>
        <taxon>Pseudomonadota</taxon>
        <taxon>Betaproteobacteria</taxon>
        <taxon>Burkholderiales</taxon>
        <taxon>Burkholderiaceae</taxon>
        <taxon>Cupriavidus</taxon>
    </lineage>
</organism>
<dbReference type="InterPro" id="IPR046342">
    <property type="entry name" value="CBS_dom_sf"/>
</dbReference>
<sequence length="68" mass="7148">MNDSTQVQPIPSTFTPHCTLEEAARLMDDLSVATLPACAGGHLRGMVSTAISRAGASPRARDPQTRIA</sequence>